<sequence length="210" mass="23397">MKGLLLSNLYSIEKSIKVCMLFAIIAIPFMLMATDQGPVLRIAFLAPFFLLAITSLETLKHDNESGWNKYEITLPVKRAHIIRSKYFTFLLLVIIGSIVTSLGMLIASFLDWFQFTTSSFTPIAKGVSIALCIGALAYPLTYILGTKKSEIVMGSSIGFSFGLWFLLGGLFSLNGQNSDEIFAIIHLIVSVLCFTVSYFVCRVIYSRKEF</sequence>
<keyword evidence="1" id="KW-0472">Membrane</keyword>
<feature type="transmembrane region" description="Helical" evidence="1">
    <location>
        <begin position="151"/>
        <end position="171"/>
    </location>
</feature>
<dbReference type="GeneID" id="93710736"/>
<gene>
    <name evidence="2" type="ORF">SAMN02745910_02063</name>
</gene>
<dbReference type="Pfam" id="PF13346">
    <property type="entry name" value="ABC2_membrane_5"/>
    <property type="match status" value="1"/>
</dbReference>
<dbReference type="InterPro" id="IPR025699">
    <property type="entry name" value="ABC2_memb-like"/>
</dbReference>
<keyword evidence="1" id="KW-0812">Transmembrane</keyword>
<dbReference type="Proteomes" id="UP000182762">
    <property type="component" value="Unassembled WGS sequence"/>
</dbReference>
<name>A0A1I5ZGR2_9BACI</name>
<dbReference type="RefSeq" id="WP_061804247.1">
    <property type="nucleotide sequence ID" value="NZ_FOXX01000004.1"/>
</dbReference>
<accession>A0A1I5ZGR2</accession>
<protein>
    <submittedName>
        <fullName evidence="2">ABC-2 family transporter protein</fullName>
    </submittedName>
</protein>
<evidence type="ECO:0000313" key="3">
    <source>
        <dbReference type="Proteomes" id="UP000182762"/>
    </source>
</evidence>
<keyword evidence="1" id="KW-1133">Transmembrane helix</keyword>
<feature type="transmembrane region" description="Helical" evidence="1">
    <location>
        <begin position="39"/>
        <end position="59"/>
    </location>
</feature>
<proteinExistence type="predicted"/>
<evidence type="ECO:0000256" key="1">
    <source>
        <dbReference type="SAM" id="Phobius"/>
    </source>
</evidence>
<feature type="transmembrane region" description="Helical" evidence="1">
    <location>
        <begin position="122"/>
        <end position="144"/>
    </location>
</feature>
<dbReference type="EMBL" id="FOXX01000004">
    <property type="protein sequence ID" value="SFQ55652.1"/>
    <property type="molecule type" value="Genomic_DNA"/>
</dbReference>
<feature type="transmembrane region" description="Helical" evidence="1">
    <location>
        <begin position="86"/>
        <end position="110"/>
    </location>
</feature>
<reference evidence="2 3" key="1">
    <citation type="submission" date="2016-10" db="EMBL/GenBank/DDBJ databases">
        <authorList>
            <person name="Varghese N."/>
            <person name="Submissions S."/>
        </authorList>
    </citation>
    <scope>NUCLEOTIDE SEQUENCE [LARGE SCALE GENOMIC DNA]</scope>
    <source>
        <strain evidence="2 3">DSM 13796</strain>
    </source>
</reference>
<evidence type="ECO:0000313" key="2">
    <source>
        <dbReference type="EMBL" id="SFQ55652.1"/>
    </source>
</evidence>
<feature type="transmembrane region" description="Helical" evidence="1">
    <location>
        <begin position="15"/>
        <end position="33"/>
    </location>
</feature>
<comment type="caution">
    <text evidence="2">The sequence shown here is derived from an EMBL/GenBank/DDBJ whole genome shotgun (WGS) entry which is preliminary data.</text>
</comment>
<organism evidence="2 3">
    <name type="scientific">Priestia endophytica DSM 13796</name>
    <dbReference type="NCBI Taxonomy" id="1121089"/>
    <lineage>
        <taxon>Bacteria</taxon>
        <taxon>Bacillati</taxon>
        <taxon>Bacillota</taxon>
        <taxon>Bacilli</taxon>
        <taxon>Bacillales</taxon>
        <taxon>Bacillaceae</taxon>
        <taxon>Priestia</taxon>
    </lineage>
</organism>
<keyword evidence="3" id="KW-1185">Reference proteome</keyword>
<feature type="transmembrane region" description="Helical" evidence="1">
    <location>
        <begin position="183"/>
        <end position="205"/>
    </location>
</feature>